<evidence type="ECO:0000313" key="1">
    <source>
        <dbReference type="EMBL" id="CCX33914.1"/>
    </source>
</evidence>
<dbReference type="EMBL" id="HF936260">
    <property type="protein sequence ID" value="CCX33914.1"/>
    <property type="molecule type" value="Genomic_DNA"/>
</dbReference>
<keyword evidence="2" id="KW-1185">Reference proteome</keyword>
<gene>
    <name evidence="1" type="ORF">PCON_02177</name>
</gene>
<protein>
    <submittedName>
        <fullName evidence="1">Uncharacterized protein</fullName>
    </submittedName>
</protein>
<organism evidence="1 2">
    <name type="scientific">Pyronema omphalodes (strain CBS 100304)</name>
    <name type="common">Pyronema confluens</name>
    <dbReference type="NCBI Taxonomy" id="1076935"/>
    <lineage>
        <taxon>Eukaryota</taxon>
        <taxon>Fungi</taxon>
        <taxon>Dikarya</taxon>
        <taxon>Ascomycota</taxon>
        <taxon>Pezizomycotina</taxon>
        <taxon>Pezizomycetes</taxon>
        <taxon>Pezizales</taxon>
        <taxon>Pyronemataceae</taxon>
        <taxon>Pyronema</taxon>
    </lineage>
</organism>
<proteinExistence type="predicted"/>
<evidence type="ECO:0000313" key="2">
    <source>
        <dbReference type="Proteomes" id="UP000018144"/>
    </source>
</evidence>
<dbReference type="Proteomes" id="UP000018144">
    <property type="component" value="Unassembled WGS sequence"/>
</dbReference>
<reference evidence="1 2" key="1">
    <citation type="journal article" date="2013" name="PLoS Genet.">
        <title>The genome and development-dependent transcriptomes of Pyronema confluens: a window into fungal evolution.</title>
        <authorList>
            <person name="Traeger S."/>
            <person name="Altegoer F."/>
            <person name="Freitag M."/>
            <person name="Gabaldon T."/>
            <person name="Kempken F."/>
            <person name="Kumar A."/>
            <person name="Marcet-Houben M."/>
            <person name="Poggeler S."/>
            <person name="Stajich J.E."/>
            <person name="Nowrousian M."/>
        </authorList>
    </citation>
    <scope>NUCLEOTIDE SEQUENCE [LARGE SCALE GENOMIC DNA]</scope>
    <source>
        <strain evidence="2">CBS 100304</strain>
        <tissue evidence="1">Vegetative mycelium</tissue>
    </source>
</reference>
<dbReference type="OrthoDB" id="2139606at2759"/>
<accession>U4LQS7</accession>
<dbReference type="AlphaFoldDB" id="U4LQS7"/>
<sequence>MCLCSLGGGGGNYGGVFATIVRLFSVNAINAYITSWALTLIGENDSRMLFPAWIFVASIDHLPQQCH</sequence>
<name>U4LQS7_PYROM</name>